<organism evidence="4 5">
    <name type="scientific">Kutzneria buriramensis</name>
    <dbReference type="NCBI Taxonomy" id="1045776"/>
    <lineage>
        <taxon>Bacteria</taxon>
        <taxon>Bacillati</taxon>
        <taxon>Actinomycetota</taxon>
        <taxon>Actinomycetes</taxon>
        <taxon>Pseudonocardiales</taxon>
        <taxon>Pseudonocardiaceae</taxon>
        <taxon>Kutzneria</taxon>
    </lineage>
</organism>
<dbReference type="EMBL" id="QUNO01000014">
    <property type="protein sequence ID" value="REH38043.1"/>
    <property type="molecule type" value="Genomic_DNA"/>
</dbReference>
<dbReference type="Proteomes" id="UP000256269">
    <property type="component" value="Unassembled WGS sequence"/>
</dbReference>
<keyword evidence="2" id="KW-0597">Phosphoprotein</keyword>
<dbReference type="InterPro" id="IPR009081">
    <property type="entry name" value="PP-bd_ACP"/>
</dbReference>
<dbReference type="SUPFAM" id="SSF47336">
    <property type="entry name" value="ACP-like"/>
    <property type="match status" value="1"/>
</dbReference>
<dbReference type="RefSeq" id="WP_116178915.1">
    <property type="nucleotide sequence ID" value="NZ_CP144375.1"/>
</dbReference>
<dbReference type="AlphaFoldDB" id="A0A3E0H554"/>
<evidence type="ECO:0000259" key="3">
    <source>
        <dbReference type="PROSITE" id="PS50075"/>
    </source>
</evidence>
<comment type="caution">
    <text evidence="4">The sequence shown here is derived from an EMBL/GenBank/DDBJ whole genome shotgun (WGS) entry which is preliminary data.</text>
</comment>
<sequence>MSSIPELTYQELASIILKHVGVTVNVHRLSHRLTTFADIGVDSVGMLAVVRELEHRRRVDLGGTAAQDCPTPRQLLTRLREAQNGAV</sequence>
<name>A0A3E0H554_9PSEU</name>
<dbReference type="PROSITE" id="PS00012">
    <property type="entry name" value="PHOSPHOPANTETHEINE"/>
    <property type="match status" value="1"/>
</dbReference>
<feature type="domain" description="Carrier" evidence="3">
    <location>
        <begin position="6"/>
        <end position="83"/>
    </location>
</feature>
<dbReference type="InterPro" id="IPR006162">
    <property type="entry name" value="Ppantetheine_attach_site"/>
</dbReference>
<evidence type="ECO:0000313" key="4">
    <source>
        <dbReference type="EMBL" id="REH38043.1"/>
    </source>
</evidence>
<protein>
    <submittedName>
        <fullName evidence="4">Minimal PKS acyl carrier protein</fullName>
    </submittedName>
</protein>
<dbReference type="OrthoDB" id="3537906at2"/>
<dbReference type="PROSITE" id="PS50075">
    <property type="entry name" value="CARRIER"/>
    <property type="match status" value="1"/>
</dbReference>
<evidence type="ECO:0000313" key="5">
    <source>
        <dbReference type="Proteomes" id="UP000256269"/>
    </source>
</evidence>
<proteinExistence type="predicted"/>
<dbReference type="InterPro" id="IPR036736">
    <property type="entry name" value="ACP-like_sf"/>
</dbReference>
<reference evidence="4 5" key="1">
    <citation type="submission" date="2018-08" db="EMBL/GenBank/DDBJ databases">
        <title>Genomic Encyclopedia of Archaeal and Bacterial Type Strains, Phase II (KMG-II): from individual species to whole genera.</title>
        <authorList>
            <person name="Goeker M."/>
        </authorList>
    </citation>
    <scope>NUCLEOTIDE SEQUENCE [LARGE SCALE GENOMIC DNA]</scope>
    <source>
        <strain evidence="4 5">DSM 45791</strain>
    </source>
</reference>
<keyword evidence="1" id="KW-0596">Phosphopantetheine</keyword>
<evidence type="ECO:0000256" key="2">
    <source>
        <dbReference type="ARBA" id="ARBA00022553"/>
    </source>
</evidence>
<evidence type="ECO:0000256" key="1">
    <source>
        <dbReference type="ARBA" id="ARBA00022450"/>
    </source>
</evidence>
<gene>
    <name evidence="4" type="ORF">BCF44_11468</name>
</gene>
<accession>A0A3E0H554</accession>
<dbReference type="Gene3D" id="1.10.1200.10">
    <property type="entry name" value="ACP-like"/>
    <property type="match status" value="1"/>
</dbReference>
<dbReference type="Pfam" id="PF00550">
    <property type="entry name" value="PP-binding"/>
    <property type="match status" value="1"/>
</dbReference>
<keyword evidence="5" id="KW-1185">Reference proteome</keyword>